<organism evidence="2 3">
    <name type="scientific">Aegilops tauschii subsp. strangulata</name>
    <name type="common">Goatgrass</name>
    <dbReference type="NCBI Taxonomy" id="200361"/>
    <lineage>
        <taxon>Eukaryota</taxon>
        <taxon>Viridiplantae</taxon>
        <taxon>Streptophyta</taxon>
        <taxon>Embryophyta</taxon>
        <taxon>Tracheophyta</taxon>
        <taxon>Spermatophyta</taxon>
        <taxon>Magnoliopsida</taxon>
        <taxon>Liliopsida</taxon>
        <taxon>Poales</taxon>
        <taxon>Poaceae</taxon>
        <taxon>BOP clade</taxon>
        <taxon>Pooideae</taxon>
        <taxon>Triticodae</taxon>
        <taxon>Triticeae</taxon>
        <taxon>Triticinae</taxon>
        <taxon>Aegilops</taxon>
    </lineage>
</organism>
<keyword evidence="1" id="KW-0812">Transmembrane</keyword>
<reference evidence="3" key="2">
    <citation type="journal article" date="2017" name="Nat. Plants">
        <title>The Aegilops tauschii genome reveals multiple impacts of transposons.</title>
        <authorList>
            <person name="Zhao G."/>
            <person name="Zou C."/>
            <person name="Li K."/>
            <person name="Wang K."/>
            <person name="Li T."/>
            <person name="Gao L."/>
            <person name="Zhang X."/>
            <person name="Wang H."/>
            <person name="Yang Z."/>
            <person name="Liu X."/>
            <person name="Jiang W."/>
            <person name="Mao L."/>
            <person name="Kong X."/>
            <person name="Jiao Y."/>
            <person name="Jia J."/>
        </authorList>
    </citation>
    <scope>NUCLEOTIDE SEQUENCE [LARGE SCALE GENOMIC DNA]</scope>
    <source>
        <strain evidence="3">cv. AL8/78</strain>
    </source>
</reference>
<proteinExistence type="predicted"/>
<keyword evidence="1" id="KW-1133">Transmembrane helix</keyword>
<keyword evidence="1" id="KW-0472">Membrane</keyword>
<protein>
    <submittedName>
        <fullName evidence="2">Uncharacterized protein</fullName>
    </submittedName>
</protein>
<accession>A0A453ILM5</accession>
<keyword evidence="3" id="KW-1185">Reference proteome</keyword>
<reference evidence="2" key="4">
    <citation type="submission" date="2019-03" db="UniProtKB">
        <authorList>
            <consortium name="EnsemblPlants"/>
        </authorList>
    </citation>
    <scope>IDENTIFICATION</scope>
</reference>
<evidence type="ECO:0000313" key="3">
    <source>
        <dbReference type="Proteomes" id="UP000015105"/>
    </source>
</evidence>
<dbReference type="Gramene" id="AET4Gv20602000.1">
    <property type="protein sequence ID" value="AET4Gv20602000.1"/>
    <property type="gene ID" value="AET4Gv20602000"/>
</dbReference>
<dbReference type="Proteomes" id="UP000015105">
    <property type="component" value="Chromosome 4D"/>
</dbReference>
<evidence type="ECO:0000256" key="1">
    <source>
        <dbReference type="SAM" id="Phobius"/>
    </source>
</evidence>
<reference evidence="3" key="1">
    <citation type="journal article" date="2014" name="Science">
        <title>Ancient hybridizations among the ancestral genomes of bread wheat.</title>
        <authorList>
            <consortium name="International Wheat Genome Sequencing Consortium,"/>
            <person name="Marcussen T."/>
            <person name="Sandve S.R."/>
            <person name="Heier L."/>
            <person name="Spannagl M."/>
            <person name="Pfeifer M."/>
            <person name="Jakobsen K.S."/>
            <person name="Wulff B.B."/>
            <person name="Steuernagel B."/>
            <person name="Mayer K.F."/>
            <person name="Olsen O.A."/>
        </authorList>
    </citation>
    <scope>NUCLEOTIDE SEQUENCE [LARGE SCALE GENOMIC DNA]</scope>
    <source>
        <strain evidence="3">cv. AL8/78</strain>
    </source>
</reference>
<evidence type="ECO:0000313" key="2">
    <source>
        <dbReference type="EnsemblPlants" id="AET4Gv20602000.1"/>
    </source>
</evidence>
<feature type="transmembrane region" description="Helical" evidence="1">
    <location>
        <begin position="12"/>
        <end position="34"/>
    </location>
</feature>
<reference evidence="2" key="3">
    <citation type="journal article" date="2017" name="Nature">
        <title>Genome sequence of the progenitor of the wheat D genome Aegilops tauschii.</title>
        <authorList>
            <person name="Luo M.C."/>
            <person name="Gu Y.Q."/>
            <person name="Puiu D."/>
            <person name="Wang H."/>
            <person name="Twardziok S.O."/>
            <person name="Deal K.R."/>
            <person name="Huo N."/>
            <person name="Zhu T."/>
            <person name="Wang L."/>
            <person name="Wang Y."/>
            <person name="McGuire P.E."/>
            <person name="Liu S."/>
            <person name="Long H."/>
            <person name="Ramasamy R.K."/>
            <person name="Rodriguez J.C."/>
            <person name="Van S.L."/>
            <person name="Yuan L."/>
            <person name="Wang Z."/>
            <person name="Xia Z."/>
            <person name="Xiao L."/>
            <person name="Anderson O.D."/>
            <person name="Ouyang S."/>
            <person name="Liang Y."/>
            <person name="Zimin A.V."/>
            <person name="Pertea G."/>
            <person name="Qi P."/>
            <person name="Bennetzen J.L."/>
            <person name="Dai X."/>
            <person name="Dawson M.W."/>
            <person name="Muller H.G."/>
            <person name="Kugler K."/>
            <person name="Rivarola-Duarte L."/>
            <person name="Spannagl M."/>
            <person name="Mayer K.F.X."/>
            <person name="Lu F.H."/>
            <person name="Bevan M.W."/>
            <person name="Leroy P."/>
            <person name="Li P."/>
            <person name="You F.M."/>
            <person name="Sun Q."/>
            <person name="Liu Z."/>
            <person name="Lyons E."/>
            <person name="Wicker T."/>
            <person name="Salzberg S.L."/>
            <person name="Devos K.M."/>
            <person name="Dvorak J."/>
        </authorList>
    </citation>
    <scope>NUCLEOTIDE SEQUENCE [LARGE SCALE GENOMIC DNA]</scope>
    <source>
        <strain evidence="2">cv. AL8/78</strain>
    </source>
</reference>
<dbReference type="EnsemblPlants" id="AET4Gv20602000.1">
    <property type="protein sequence ID" value="AET4Gv20602000.1"/>
    <property type="gene ID" value="AET4Gv20602000"/>
</dbReference>
<name>A0A453ILM5_AEGTS</name>
<reference evidence="2" key="5">
    <citation type="journal article" date="2021" name="G3 (Bethesda)">
        <title>Aegilops tauschii genome assembly Aet v5.0 features greater sequence contiguity and improved annotation.</title>
        <authorList>
            <person name="Wang L."/>
            <person name="Zhu T."/>
            <person name="Rodriguez J.C."/>
            <person name="Deal K.R."/>
            <person name="Dubcovsky J."/>
            <person name="McGuire P.E."/>
            <person name="Lux T."/>
            <person name="Spannagl M."/>
            <person name="Mayer K.F.X."/>
            <person name="Baldrich P."/>
            <person name="Meyers B.C."/>
            <person name="Huo N."/>
            <person name="Gu Y.Q."/>
            <person name="Zhou H."/>
            <person name="Devos K.M."/>
            <person name="Bennetzen J.L."/>
            <person name="Unver T."/>
            <person name="Budak H."/>
            <person name="Gulick P.J."/>
            <person name="Galiba G."/>
            <person name="Kalapos B."/>
            <person name="Nelson D.R."/>
            <person name="Li P."/>
            <person name="You F.M."/>
            <person name="Luo M.C."/>
            <person name="Dvorak J."/>
        </authorList>
    </citation>
    <scope>NUCLEOTIDE SEQUENCE [LARGE SCALE GENOMIC DNA]</scope>
    <source>
        <strain evidence="2">cv. AL8/78</strain>
    </source>
</reference>
<sequence length="38" mass="4523">MDLVFAHQQLVHVFIFSFIFFSFLAPFFFFLTGFDSVL</sequence>
<dbReference type="AlphaFoldDB" id="A0A453ILM5"/>